<dbReference type="InterPro" id="IPR029058">
    <property type="entry name" value="AB_hydrolase_fold"/>
</dbReference>
<keyword evidence="2 3" id="KW-0378">Hydrolase</keyword>
<evidence type="ECO:0000256" key="1">
    <source>
        <dbReference type="ARBA" id="ARBA00022729"/>
    </source>
</evidence>
<dbReference type="GO" id="GO:0016787">
    <property type="term" value="F:hydrolase activity"/>
    <property type="evidence" value="ECO:0007669"/>
    <property type="project" value="UniProtKB-KW"/>
</dbReference>
<sequence>ADRAAEPAPGDHRLTLTHDGKERTYLLHAPPTYDRTKPSPLVVALHYYPGEGSSMQEMIGLDAIADRENVLVAYPDGLARGFNALTCCGTADDVGFLTALTEQLVSGWGADPDRVYLTGISNGGDMSFRAAVEAAGVFAAIGVVSGGYIGPSAEQDDYVPKQPVSVITFIGGQDRYFDAFRSGVQTWQRRLDCRPTPVEPTGAPGVTRTD</sequence>
<organism evidence="3 4">
    <name type="scientific">Micromonospora azadirachtae</name>
    <dbReference type="NCBI Taxonomy" id="1970735"/>
    <lineage>
        <taxon>Bacteria</taxon>
        <taxon>Bacillati</taxon>
        <taxon>Actinomycetota</taxon>
        <taxon>Actinomycetes</taxon>
        <taxon>Micromonosporales</taxon>
        <taxon>Micromonosporaceae</taxon>
        <taxon>Micromonospora</taxon>
    </lineage>
</organism>
<dbReference type="SUPFAM" id="SSF53474">
    <property type="entry name" value="alpha/beta-Hydrolases"/>
    <property type="match status" value="1"/>
</dbReference>
<name>A0ABW3AC94_9ACTN</name>
<protein>
    <submittedName>
        <fullName evidence="3">Alpha/beta hydrolase family esterase</fullName>
    </submittedName>
</protein>
<comment type="caution">
    <text evidence="3">The sequence shown here is derived from an EMBL/GenBank/DDBJ whole genome shotgun (WGS) entry which is preliminary data.</text>
</comment>
<evidence type="ECO:0000256" key="2">
    <source>
        <dbReference type="ARBA" id="ARBA00022801"/>
    </source>
</evidence>
<dbReference type="Gene3D" id="3.40.50.1820">
    <property type="entry name" value="alpha/beta hydrolase"/>
    <property type="match status" value="1"/>
</dbReference>
<dbReference type="InterPro" id="IPR010126">
    <property type="entry name" value="Esterase_phb"/>
</dbReference>
<gene>
    <name evidence="3" type="ORF">ACFQZ8_30230</name>
</gene>
<proteinExistence type="predicted"/>
<dbReference type="Proteomes" id="UP001597053">
    <property type="component" value="Unassembled WGS sequence"/>
</dbReference>
<feature type="non-terminal residue" evidence="3">
    <location>
        <position position="1"/>
    </location>
</feature>
<dbReference type="PANTHER" id="PTHR43037:SF1">
    <property type="entry name" value="BLL1128 PROTEIN"/>
    <property type="match status" value="1"/>
</dbReference>
<reference evidence="4" key="1">
    <citation type="journal article" date="2019" name="Int. J. Syst. Evol. Microbiol.">
        <title>The Global Catalogue of Microorganisms (GCM) 10K type strain sequencing project: providing services to taxonomists for standard genome sequencing and annotation.</title>
        <authorList>
            <consortium name="The Broad Institute Genomics Platform"/>
            <consortium name="The Broad Institute Genome Sequencing Center for Infectious Disease"/>
            <person name="Wu L."/>
            <person name="Ma J."/>
        </authorList>
    </citation>
    <scope>NUCLEOTIDE SEQUENCE [LARGE SCALE GENOMIC DNA]</scope>
    <source>
        <strain evidence="4">JCM 32148</strain>
    </source>
</reference>
<feature type="non-terminal residue" evidence="3">
    <location>
        <position position="210"/>
    </location>
</feature>
<evidence type="ECO:0000313" key="3">
    <source>
        <dbReference type="EMBL" id="MFD0788211.1"/>
    </source>
</evidence>
<accession>A0ABW3AC94</accession>
<keyword evidence="1" id="KW-0732">Signal</keyword>
<dbReference type="PANTHER" id="PTHR43037">
    <property type="entry name" value="UNNAMED PRODUCT-RELATED"/>
    <property type="match status" value="1"/>
</dbReference>
<dbReference type="Pfam" id="PF10503">
    <property type="entry name" value="Esterase_PHB"/>
    <property type="match status" value="1"/>
</dbReference>
<evidence type="ECO:0000313" key="4">
    <source>
        <dbReference type="Proteomes" id="UP001597053"/>
    </source>
</evidence>
<keyword evidence="4" id="KW-1185">Reference proteome</keyword>
<dbReference type="InterPro" id="IPR050955">
    <property type="entry name" value="Plant_Biomass_Hydrol_Est"/>
</dbReference>
<dbReference type="EMBL" id="JBHTHM010002588">
    <property type="protein sequence ID" value="MFD0788211.1"/>
    <property type="molecule type" value="Genomic_DNA"/>
</dbReference>